<feature type="binding site" evidence="3">
    <location>
        <begin position="189"/>
        <end position="190"/>
    </location>
    <ligand>
        <name>ATP</name>
        <dbReference type="ChEBI" id="CHEBI:30616"/>
    </ligand>
</feature>
<dbReference type="InterPro" id="IPR014729">
    <property type="entry name" value="Rossmann-like_a/b/a_fold"/>
</dbReference>
<evidence type="ECO:0000256" key="4">
    <source>
        <dbReference type="SAM" id="MobiDB-lite"/>
    </source>
</evidence>
<dbReference type="PANTHER" id="PTHR37825">
    <property type="entry name" value="TRNA(MET) CYTIDINE ACETATE LIGASE"/>
    <property type="match status" value="1"/>
</dbReference>
<feature type="region of interest" description="Disordered" evidence="4">
    <location>
        <begin position="358"/>
        <end position="387"/>
    </location>
</feature>
<dbReference type="GO" id="GO:0016879">
    <property type="term" value="F:ligase activity, forming carbon-nitrogen bonds"/>
    <property type="evidence" value="ECO:0007669"/>
    <property type="project" value="UniProtKB-UniRule"/>
</dbReference>
<keyword evidence="6" id="KW-1185">Reference proteome</keyword>
<evidence type="ECO:0000256" key="1">
    <source>
        <dbReference type="ARBA" id="ARBA00022598"/>
    </source>
</evidence>
<keyword evidence="2 3" id="KW-0819">tRNA processing</keyword>
<dbReference type="EMBL" id="BEDT01000004">
    <property type="protein sequence ID" value="GAX48021.1"/>
    <property type="molecule type" value="Genomic_DNA"/>
</dbReference>
<dbReference type="GO" id="GO:0005524">
    <property type="term" value="F:ATP binding"/>
    <property type="evidence" value="ECO:0007669"/>
    <property type="project" value="UniProtKB-KW"/>
</dbReference>
<feature type="binding site" evidence="3">
    <location>
        <position position="164"/>
    </location>
    <ligand>
        <name>ATP</name>
        <dbReference type="ChEBI" id="CHEBI:30616"/>
    </ligand>
</feature>
<keyword evidence="3" id="KW-0694">RNA-binding</keyword>
<evidence type="ECO:0000313" key="6">
    <source>
        <dbReference type="Proteomes" id="UP000218689"/>
    </source>
</evidence>
<comment type="subcellular location">
    <subcellularLocation>
        <location evidence="3">Cytoplasm</location>
    </subcellularLocation>
</comment>
<comment type="caution">
    <text evidence="5">The sequence shown here is derived from an EMBL/GenBank/DDBJ whole genome shotgun (WGS) entry which is preliminary data.</text>
</comment>
<keyword evidence="3" id="KW-0963">Cytoplasm</keyword>
<dbReference type="NCBIfam" id="NF010191">
    <property type="entry name" value="PRK13670.1"/>
    <property type="match status" value="1"/>
</dbReference>
<sequence>MTLSDLSGENLGKVSGVIAEFNPFHHGHQYLLSQASGLKIVIMSGNWMQRGEPAIVDKWTRAQMSLKNGADIIVELPFFASVQGADYFAQYAVQMLADLGIDQLVFGTDSDAIDYDRLRQIYHEKEPEIQTFIADLPKNLSYPQKMQQMWQTFAEVQFDGNTPNHILALAYTKAVATVAPEIQLHPVKRIGSGFHDDTLSDFASATALREHAEKDLSRFMPDFASFQAAPKVQWSDYFPLLNYQLLSANLTDIFQVNDELAVRLTSAIKTATDFEALVDAVVTKRYTKARVRRLLTYILVNVPKSQGFDQPKPHVLGFSAAGQRYLKNLDVVTKVGKTYQDRLTLQADAIYRLGNPAIPEQNYGRPPLRQTHGAAQKEKSVKNDAHS</sequence>
<dbReference type="GO" id="GO:0005737">
    <property type="term" value="C:cytoplasm"/>
    <property type="evidence" value="ECO:0007669"/>
    <property type="project" value="UniProtKB-SubCell"/>
</dbReference>
<keyword evidence="1 3" id="KW-0436">Ligase</keyword>
<dbReference type="EC" id="6.3.4.-" evidence="3"/>
<dbReference type="OrthoDB" id="9769796at2"/>
<dbReference type="GO" id="GO:0006400">
    <property type="term" value="P:tRNA modification"/>
    <property type="evidence" value="ECO:0007669"/>
    <property type="project" value="UniProtKB-UniRule"/>
</dbReference>
<reference evidence="6" key="1">
    <citation type="submission" date="2017-08" db="EMBL/GenBank/DDBJ databases">
        <title>Draft genome sequence of Lactococcus sp. strain Rs-Y01, isolated from the gut of the lower termite Reticulitermes speratus.</title>
        <authorList>
            <person name="Ohkuma M."/>
            <person name="Yuki M."/>
        </authorList>
    </citation>
    <scope>NUCLEOTIDE SEQUENCE [LARGE SCALE GENOMIC DNA]</scope>
    <source>
        <strain evidence="6">Rs-Y01</strain>
    </source>
</reference>
<dbReference type="InterPro" id="IPR008513">
    <property type="entry name" value="tRNA(Met)_cyd_acetate_ligase"/>
</dbReference>
<feature type="binding site" evidence="3">
    <location>
        <begin position="18"/>
        <end position="31"/>
    </location>
    <ligand>
        <name>ATP</name>
        <dbReference type="ChEBI" id="CHEBI:30616"/>
    </ligand>
</feature>
<evidence type="ECO:0000256" key="2">
    <source>
        <dbReference type="ARBA" id="ARBA00022694"/>
    </source>
</evidence>
<comment type="catalytic activity">
    <reaction evidence="3">
        <text>cytidine(34) in elongator tRNA(Met) + acetate + ATP = N(4)-acetylcytidine(34) in elongator tRNA(Met) + AMP + diphosphate</text>
        <dbReference type="Rhea" id="RHEA:58144"/>
        <dbReference type="Rhea" id="RHEA-COMP:10693"/>
        <dbReference type="Rhea" id="RHEA-COMP:10694"/>
        <dbReference type="ChEBI" id="CHEBI:30089"/>
        <dbReference type="ChEBI" id="CHEBI:30616"/>
        <dbReference type="ChEBI" id="CHEBI:33019"/>
        <dbReference type="ChEBI" id="CHEBI:74900"/>
        <dbReference type="ChEBI" id="CHEBI:82748"/>
        <dbReference type="ChEBI" id="CHEBI:456215"/>
    </reaction>
</comment>
<organism evidence="5 6">
    <name type="scientific">Pseudolactococcus reticulitermitis</name>
    <dbReference type="NCBI Taxonomy" id="2025039"/>
    <lineage>
        <taxon>Bacteria</taxon>
        <taxon>Bacillati</taxon>
        <taxon>Bacillota</taxon>
        <taxon>Bacilli</taxon>
        <taxon>Lactobacillales</taxon>
        <taxon>Streptococcaceae</taxon>
        <taxon>Pseudolactococcus</taxon>
    </lineage>
</organism>
<comment type="function">
    <text evidence="3">Catalyzes the formation of N(4)-acetylcytidine (ac(4)C) at the wobble position of elongator tRNA(Met), using acetate and ATP as substrates. First activates an acetate ion to form acetyladenylate (Ac-AMP) and then transfers the acetyl group to tRNA to form ac(4)C34.</text>
</comment>
<dbReference type="AlphaFoldDB" id="A0A224XEL2"/>
<name>A0A224XEL2_9LACT</name>
<protein>
    <recommendedName>
        <fullName evidence="3">tRNA(Met) cytidine acetate ligase</fullName>
        <ecNumber evidence="3">6.3.4.-</ecNumber>
    </recommendedName>
</protein>
<dbReference type="Pfam" id="PF05636">
    <property type="entry name" value="HIGH_NTase1"/>
    <property type="match status" value="1"/>
</dbReference>
<dbReference type="Proteomes" id="UP000218689">
    <property type="component" value="Unassembled WGS sequence"/>
</dbReference>
<evidence type="ECO:0000256" key="3">
    <source>
        <dbReference type="HAMAP-Rule" id="MF_01539"/>
    </source>
</evidence>
<dbReference type="GO" id="GO:0000049">
    <property type="term" value="F:tRNA binding"/>
    <property type="evidence" value="ECO:0007669"/>
    <property type="project" value="UniProtKB-KW"/>
</dbReference>
<dbReference type="HAMAP" id="MF_01539">
    <property type="entry name" value="TmcAL"/>
    <property type="match status" value="1"/>
</dbReference>
<feature type="compositionally biased region" description="Basic and acidic residues" evidence="4">
    <location>
        <begin position="375"/>
        <end position="387"/>
    </location>
</feature>
<comment type="similarity">
    <text evidence="3">Belongs to the TmcAL family.</text>
</comment>
<feature type="binding site" evidence="3">
    <location>
        <position position="107"/>
    </location>
    <ligand>
        <name>ATP</name>
        <dbReference type="ChEBI" id="CHEBI:30616"/>
    </ligand>
</feature>
<keyword evidence="3" id="KW-0820">tRNA-binding</keyword>
<evidence type="ECO:0000313" key="5">
    <source>
        <dbReference type="EMBL" id="GAX48021.1"/>
    </source>
</evidence>
<proteinExistence type="inferred from homology"/>
<dbReference type="Gene3D" id="3.40.50.620">
    <property type="entry name" value="HUPs"/>
    <property type="match status" value="1"/>
</dbReference>
<gene>
    <name evidence="3" type="primary">tmcAL</name>
    <name evidence="5" type="ORF">RsY01_1635</name>
</gene>
<dbReference type="SUPFAM" id="SSF52374">
    <property type="entry name" value="Nucleotidylyl transferase"/>
    <property type="match status" value="1"/>
</dbReference>
<keyword evidence="3" id="KW-0067">ATP-binding</keyword>
<accession>A0A224XEL2</accession>
<dbReference type="PANTHER" id="PTHR37825:SF1">
    <property type="entry name" value="TRNA(MET) CYTIDINE ACETATE LIGASE"/>
    <property type="match status" value="1"/>
</dbReference>
<keyword evidence="3" id="KW-0547">Nucleotide-binding</keyword>